<evidence type="ECO:0000313" key="4">
    <source>
        <dbReference type="EMBL" id="KAB2439572.1"/>
    </source>
</evidence>
<dbReference type="GO" id="GO:0046872">
    <property type="term" value="F:metal ion binding"/>
    <property type="evidence" value="ECO:0007669"/>
    <property type="project" value="UniProtKB-KW"/>
</dbReference>
<organism evidence="4 5">
    <name type="scientific">Bacillus luti</name>
    <dbReference type="NCBI Taxonomy" id="2026191"/>
    <lineage>
        <taxon>Bacteria</taxon>
        <taxon>Bacillati</taxon>
        <taxon>Bacillota</taxon>
        <taxon>Bacilli</taxon>
        <taxon>Bacillales</taxon>
        <taxon>Bacillaceae</taxon>
        <taxon>Bacillus</taxon>
        <taxon>Bacillus cereus group</taxon>
    </lineage>
</organism>
<gene>
    <name evidence="4" type="ORF">F8163_29175</name>
</gene>
<dbReference type="Proteomes" id="UP000470409">
    <property type="component" value="Unassembled WGS sequence"/>
</dbReference>
<dbReference type="Gene3D" id="3.90.550.10">
    <property type="entry name" value="Spore Coat Polysaccharide Biosynthesis Protein SpsA, Chain A"/>
    <property type="match status" value="1"/>
</dbReference>
<dbReference type="InterPro" id="IPR002495">
    <property type="entry name" value="Glyco_trans_8"/>
</dbReference>
<sequence>MNINVVYSVDDNYAQHVGVSMISLFQNNEHFTTINIYLIENSLSSHSKNNLKLICRQYNRNIQFIDFKELSEKVKLNIGNSISINAYARLFLTSFIKEPVDKVIYLDCDSVINSSLSDLWNIDINDYYVAGVCDTVSENTKLSVNMDINDLYINSGMLLINLKRWRDENIEKKFIEFISLYNGRVFHHDQGAINGVLKGEILFLHPKYNAMTPFFTMSRYEIMNYYGMKNYYSEVQLREAMNMPVFIHYTPAFVNRPWVKGCKHPLTALYKKYLEMTPWKGSKLWKDKRRKGERFVAFLYNRLPFNIANRICDFIFN</sequence>
<dbReference type="EMBL" id="WBPG01000033">
    <property type="protein sequence ID" value="KAB2439572.1"/>
    <property type="molecule type" value="Genomic_DNA"/>
</dbReference>
<dbReference type="InterPro" id="IPR050748">
    <property type="entry name" value="Glycosyltrans_8_dom-fam"/>
</dbReference>
<keyword evidence="1" id="KW-0328">Glycosyltransferase</keyword>
<dbReference type="RefSeq" id="WP_151628423.1">
    <property type="nucleotide sequence ID" value="NZ_WBPG01000033.1"/>
</dbReference>
<protein>
    <submittedName>
        <fullName evidence="4">Glycosyltransferase family 8 protein</fullName>
    </submittedName>
</protein>
<keyword evidence="2 4" id="KW-0808">Transferase</keyword>
<dbReference type="InterPro" id="IPR029044">
    <property type="entry name" value="Nucleotide-diphossugar_trans"/>
</dbReference>
<reference evidence="4 5" key="1">
    <citation type="submission" date="2019-10" db="EMBL/GenBank/DDBJ databases">
        <title>Bacillus from the desert of Cuatro Cinegas, Coahuila.</title>
        <authorList>
            <person name="Olmedo-Alvarez G."/>
            <person name="Saldana S."/>
            <person name="Barcelo D."/>
        </authorList>
    </citation>
    <scope>NUCLEOTIDE SEQUENCE [LARGE SCALE GENOMIC DNA]</scope>
    <source>
        <strain evidence="4 5">CH155b_5T</strain>
    </source>
</reference>
<evidence type="ECO:0000256" key="1">
    <source>
        <dbReference type="ARBA" id="ARBA00022676"/>
    </source>
</evidence>
<dbReference type="SUPFAM" id="SSF53448">
    <property type="entry name" value="Nucleotide-diphospho-sugar transferases"/>
    <property type="match status" value="1"/>
</dbReference>
<dbReference type="Pfam" id="PF01501">
    <property type="entry name" value="Glyco_transf_8"/>
    <property type="match status" value="1"/>
</dbReference>
<keyword evidence="3" id="KW-0479">Metal-binding</keyword>
<comment type="caution">
    <text evidence="4">The sequence shown here is derived from an EMBL/GenBank/DDBJ whole genome shotgun (WGS) entry which is preliminary data.</text>
</comment>
<dbReference type="AlphaFoldDB" id="A0A7V7S2B6"/>
<dbReference type="CDD" id="cd04194">
    <property type="entry name" value="GT8_A4GalT_like"/>
    <property type="match status" value="1"/>
</dbReference>
<evidence type="ECO:0000313" key="5">
    <source>
        <dbReference type="Proteomes" id="UP000470409"/>
    </source>
</evidence>
<dbReference type="PANTHER" id="PTHR13778">
    <property type="entry name" value="GLYCOSYLTRANSFERASE 8 DOMAIN-CONTAINING PROTEIN"/>
    <property type="match status" value="1"/>
</dbReference>
<dbReference type="GO" id="GO:0016757">
    <property type="term" value="F:glycosyltransferase activity"/>
    <property type="evidence" value="ECO:0007669"/>
    <property type="project" value="UniProtKB-KW"/>
</dbReference>
<proteinExistence type="predicted"/>
<name>A0A7V7S2B6_9BACI</name>
<accession>A0A7V7S2B6</accession>
<dbReference type="PANTHER" id="PTHR13778:SF47">
    <property type="entry name" value="LIPOPOLYSACCHARIDE 1,3-GALACTOSYLTRANSFERASE"/>
    <property type="match status" value="1"/>
</dbReference>
<evidence type="ECO:0000256" key="3">
    <source>
        <dbReference type="ARBA" id="ARBA00022723"/>
    </source>
</evidence>
<evidence type="ECO:0000256" key="2">
    <source>
        <dbReference type="ARBA" id="ARBA00022679"/>
    </source>
</evidence>